<reference evidence="1" key="1">
    <citation type="submission" date="2019-05" db="EMBL/GenBank/DDBJ databases">
        <title>Whole genome sequencing of Pseudanabaena catenata USMAC16.</title>
        <authorList>
            <person name="Khan Z."/>
            <person name="Omar W.M."/>
            <person name="Convey P."/>
            <person name="Merican F."/>
            <person name="Najimudin N."/>
        </authorList>
    </citation>
    <scope>NUCLEOTIDE SEQUENCE</scope>
    <source>
        <strain evidence="1">USMAC16</strain>
    </source>
</reference>
<comment type="caution">
    <text evidence="1">The sequence shown here is derived from an EMBL/GenBank/DDBJ whole genome shotgun (WGS) entry which is preliminary data.</text>
</comment>
<evidence type="ECO:0000313" key="1">
    <source>
        <dbReference type="EMBL" id="MDG3496232.1"/>
    </source>
</evidence>
<dbReference type="Gene3D" id="2.170.16.10">
    <property type="entry name" value="Hedgehog/Intein (Hint) domain"/>
    <property type="match status" value="1"/>
</dbReference>
<sequence>MGSTRVVTDNVGLITDRYTYDAFGVLLDQSGTFGNSSQFAGEQRDSETGLDYLRARYYDPLLGRFVSKDAFGGVIERPASQNSYLYADANPVSNTDPSGYFTMGDVSATLSVLSTLAASGGVGFGVGYIGTAAATGASGEQILGLFGEWGAGFASGVSGGLLTDIYEASSGQKIEPKHSALFNAGNITGIGVSFLVGLKAATWASTAIGSLKWIGVSIGAVETGLNVYGAGKATKNLNDSYQDNGKFEFEDTLNLLAYVPFAGSLLGIKQFLSASRAVKGSTEGADSILKTAGNTKIGGGNCFVAGTEILTTEGIKNIEDIQVGDWVIADDPTTVGEIEAKQVLETFVRHTTALVDIYWSLD</sequence>
<dbReference type="SUPFAM" id="SSF51294">
    <property type="entry name" value="Hedgehog/intein (Hint) domain"/>
    <property type="match status" value="1"/>
</dbReference>
<dbReference type="Gene3D" id="2.180.10.10">
    <property type="entry name" value="RHS repeat-associated core"/>
    <property type="match status" value="1"/>
</dbReference>
<evidence type="ECO:0000313" key="2">
    <source>
        <dbReference type="Proteomes" id="UP001152872"/>
    </source>
</evidence>
<gene>
    <name evidence="1" type="ORF">FEV09_16935</name>
</gene>
<dbReference type="AlphaFoldDB" id="A0A9X4MB74"/>
<dbReference type="EMBL" id="VBTY01000163">
    <property type="protein sequence ID" value="MDG3496232.1"/>
    <property type="molecule type" value="Genomic_DNA"/>
</dbReference>
<dbReference type="RefSeq" id="WP_083888425.1">
    <property type="nucleotide sequence ID" value="NZ_VBTY01000163.1"/>
</dbReference>
<dbReference type="InterPro" id="IPR036844">
    <property type="entry name" value="Hint_dom_sf"/>
</dbReference>
<accession>A0A9X4MB74</accession>
<name>A0A9X4MB74_9CYAN</name>
<dbReference type="NCBIfam" id="TIGR03696">
    <property type="entry name" value="Rhs_assc_core"/>
    <property type="match status" value="1"/>
</dbReference>
<proteinExistence type="predicted"/>
<organism evidence="1 2">
    <name type="scientific">Pseudanabaena catenata USMAC16</name>
    <dbReference type="NCBI Taxonomy" id="1855837"/>
    <lineage>
        <taxon>Bacteria</taxon>
        <taxon>Bacillati</taxon>
        <taxon>Cyanobacteriota</taxon>
        <taxon>Cyanophyceae</taxon>
        <taxon>Pseudanabaenales</taxon>
        <taxon>Pseudanabaenaceae</taxon>
        <taxon>Pseudanabaena</taxon>
    </lineage>
</organism>
<dbReference type="PANTHER" id="PTHR32305">
    <property type="match status" value="1"/>
</dbReference>
<dbReference type="InterPro" id="IPR022385">
    <property type="entry name" value="Rhs_assc_core"/>
</dbReference>
<dbReference type="Proteomes" id="UP001152872">
    <property type="component" value="Unassembled WGS sequence"/>
</dbReference>
<dbReference type="InterPro" id="IPR050708">
    <property type="entry name" value="T6SS_VgrG/RHS"/>
</dbReference>
<dbReference type="PANTHER" id="PTHR32305:SF15">
    <property type="entry name" value="PROTEIN RHSA-RELATED"/>
    <property type="match status" value="1"/>
</dbReference>
<protein>
    <submittedName>
        <fullName evidence="1">RHS repeat-associated core domain-containing protein</fullName>
    </submittedName>
</protein>
<keyword evidence="2" id="KW-1185">Reference proteome</keyword>